<dbReference type="RefSeq" id="WP_354505906.1">
    <property type="nucleotide sequence ID" value="NZ_JBEPMO010000001.1"/>
</dbReference>
<dbReference type="InterPro" id="IPR011990">
    <property type="entry name" value="TPR-like_helical_dom_sf"/>
</dbReference>
<keyword evidence="5" id="KW-1185">Reference proteome</keyword>
<dbReference type="Pfam" id="PF12833">
    <property type="entry name" value="HTH_18"/>
    <property type="match status" value="1"/>
</dbReference>
<accession>A0ABV2LQ25</accession>
<dbReference type="EMBL" id="JBEPMO010000001">
    <property type="protein sequence ID" value="MET3730665.1"/>
    <property type="molecule type" value="Genomic_DNA"/>
</dbReference>
<dbReference type="SMART" id="SM00342">
    <property type="entry name" value="HTH_ARAC"/>
    <property type="match status" value="1"/>
</dbReference>
<name>A0ABV2LQ25_9FLAO</name>
<dbReference type="Proteomes" id="UP001549146">
    <property type="component" value="Unassembled WGS sequence"/>
</dbReference>
<dbReference type="InterPro" id="IPR018060">
    <property type="entry name" value="HTH_AraC"/>
</dbReference>
<keyword evidence="2" id="KW-0812">Transmembrane</keyword>
<dbReference type="Pfam" id="PF13174">
    <property type="entry name" value="TPR_6"/>
    <property type="match status" value="1"/>
</dbReference>
<dbReference type="InterPro" id="IPR019734">
    <property type="entry name" value="TPR_rpt"/>
</dbReference>
<dbReference type="SUPFAM" id="SSF48452">
    <property type="entry name" value="TPR-like"/>
    <property type="match status" value="2"/>
</dbReference>
<feature type="transmembrane region" description="Helical" evidence="2">
    <location>
        <begin position="379"/>
        <end position="398"/>
    </location>
</feature>
<keyword evidence="2" id="KW-0472">Membrane</keyword>
<dbReference type="Gene3D" id="1.10.10.60">
    <property type="entry name" value="Homeodomain-like"/>
    <property type="match status" value="2"/>
</dbReference>
<evidence type="ECO:0000256" key="2">
    <source>
        <dbReference type="SAM" id="Phobius"/>
    </source>
</evidence>
<organism evidence="4 5">
    <name type="scientific">Moheibacter stercoris</name>
    <dbReference type="NCBI Taxonomy" id="1628251"/>
    <lineage>
        <taxon>Bacteria</taxon>
        <taxon>Pseudomonadati</taxon>
        <taxon>Bacteroidota</taxon>
        <taxon>Flavobacteriia</taxon>
        <taxon>Flavobacteriales</taxon>
        <taxon>Weeksellaceae</taxon>
        <taxon>Moheibacter</taxon>
    </lineage>
</organism>
<evidence type="ECO:0000313" key="4">
    <source>
        <dbReference type="EMBL" id="MET3730665.1"/>
    </source>
</evidence>
<evidence type="ECO:0000313" key="5">
    <source>
        <dbReference type="Proteomes" id="UP001549146"/>
    </source>
</evidence>
<feature type="domain" description="HTH araC/xylS-type" evidence="3">
    <location>
        <begin position="449"/>
        <end position="557"/>
    </location>
</feature>
<gene>
    <name evidence="4" type="ORF">ABID46_000217</name>
</gene>
<keyword evidence="1" id="KW-0238">DNA-binding</keyword>
<keyword evidence="2" id="KW-1133">Transmembrane helix</keyword>
<dbReference type="SMART" id="SM00028">
    <property type="entry name" value="TPR"/>
    <property type="match status" value="4"/>
</dbReference>
<dbReference type="Gene3D" id="1.25.40.10">
    <property type="entry name" value="Tetratricopeptide repeat domain"/>
    <property type="match status" value="2"/>
</dbReference>
<protein>
    <submittedName>
        <fullName evidence="4">AraC-like DNA-binding protein</fullName>
    </submittedName>
</protein>
<dbReference type="PANTHER" id="PTHR43280">
    <property type="entry name" value="ARAC-FAMILY TRANSCRIPTIONAL REGULATOR"/>
    <property type="match status" value="1"/>
</dbReference>
<dbReference type="PANTHER" id="PTHR43280:SF2">
    <property type="entry name" value="HTH-TYPE TRANSCRIPTIONAL REGULATOR EXSA"/>
    <property type="match status" value="1"/>
</dbReference>
<evidence type="ECO:0000256" key="1">
    <source>
        <dbReference type="ARBA" id="ARBA00023125"/>
    </source>
</evidence>
<reference evidence="4 5" key="1">
    <citation type="submission" date="2024-06" db="EMBL/GenBank/DDBJ databases">
        <title>Genomic Encyclopedia of Type Strains, Phase IV (KMG-IV): sequencing the most valuable type-strain genomes for metagenomic binning, comparative biology and taxonomic classification.</title>
        <authorList>
            <person name="Goeker M."/>
        </authorList>
    </citation>
    <scope>NUCLEOTIDE SEQUENCE [LARGE SCALE GENOMIC DNA]</scope>
    <source>
        <strain evidence="4 5">DSM 29388</strain>
    </source>
</reference>
<proteinExistence type="predicted"/>
<dbReference type="PROSITE" id="PS01124">
    <property type="entry name" value="HTH_ARAC_FAMILY_2"/>
    <property type="match status" value="1"/>
</dbReference>
<sequence>MQKLRFLILFIFIFNPIFLYCQQADSLSSMPNRYLVAKLDSLQFDKNNPMVWVYLGAYIKNAKIKEDYKTLFYGYRTAVFHSEGDTKLAYSDSALMSAKKINDSDFIGQAYYLKGHIFYEKREYKNTLDNYLLANEILSTSKDHFTIHQVNYGIAVVKSYLGYYSDALPLLQASAEYFHNHKSADGNLYYIRCLFRKGEIYQNMGNFAKAKEVNLLGLQESIKYEEKIQEQYFNLAIGVDEFNDKNYALSIKNIEKALPTMQENSYFEMEGKAYFYLAKSYLELKQEEKALANFEMIDSLFVKHNYLNQQLRGTYEWLIDHYKLTSNKDKQLYYINQLLKVDQVNAANNQYLVHKINKDYDTQRLIKEKEQLEKNFSNWRYYAIGLLILFLLITLLYFHKFRKSQQYNQKLHLQYQELLRKNREERISDSQNLDSPKKVVKEIPENIVEDLLNRLEKFENNQEFLNRNIDLKSLADKFKTNTTYLSKVVNTYKKRNFNSYVNKLRINYMIELLKKEPKYRNYTIEALSEIAGFTSSRHFSDTFHAETGLRPTYFLEKIQKEEKISL</sequence>
<comment type="caution">
    <text evidence="4">The sequence shown here is derived from an EMBL/GenBank/DDBJ whole genome shotgun (WGS) entry which is preliminary data.</text>
</comment>
<evidence type="ECO:0000259" key="3">
    <source>
        <dbReference type="PROSITE" id="PS01124"/>
    </source>
</evidence>